<dbReference type="PANTHER" id="PTHR11851:SF186">
    <property type="entry name" value="INACTIVE METALLOPROTEASE YMFF-RELATED"/>
    <property type="match status" value="1"/>
</dbReference>
<dbReference type="SUPFAM" id="SSF63411">
    <property type="entry name" value="LuxS/MPP-like metallohydrolase"/>
    <property type="match status" value="2"/>
</dbReference>
<evidence type="ECO:0000313" key="3">
    <source>
        <dbReference type="Proteomes" id="UP000198571"/>
    </source>
</evidence>
<dbReference type="STRING" id="1601833.SAMN05518684_102204"/>
<evidence type="ECO:0000313" key="2">
    <source>
        <dbReference type="EMBL" id="SER59409.1"/>
    </source>
</evidence>
<dbReference type="Pfam" id="PF05193">
    <property type="entry name" value="Peptidase_M16_C"/>
    <property type="match status" value="1"/>
</dbReference>
<name>A0A1H9QHS8_9BACI</name>
<dbReference type="Proteomes" id="UP000198571">
    <property type="component" value="Unassembled WGS sequence"/>
</dbReference>
<evidence type="ECO:0000259" key="1">
    <source>
        <dbReference type="Pfam" id="PF05193"/>
    </source>
</evidence>
<dbReference type="NCBIfam" id="NF047422">
    <property type="entry name" value="YfmF_fam"/>
    <property type="match status" value="1"/>
</dbReference>
<sequence length="429" mass="49074">MEQMKNFRLGAADVHIIPTATFKTNTFIIQMNAPLIKETASKRALLPNVLQNGTADYTNRQQIRSALDELYGASLTTDVTKKGERHIISFRMDIANEKFLKDQTPLMERGLKLLSSVLLNPKQSNNKFDPKIVAEEKRSHKQKIASIYDDKMRFANKRLTEEMCKEEPFGIHVFGQEDDLDNLNEANLYEYYKQALQEDQLDIYVMGDVDVNHVKDLISTYFPLNQAKENSGQPPAGSTPALKKKAREVVDEQSVQQGKLHIGYRTNVVYGEDDYFALQLFNGLFGGFSHSKLFINVREKASLAYYAASRVESFKGLLIVMSGIQSANYEKATDIIFKQMEEMKEGKFTEDDLQQTKAVYKNQILETMDVPRGRIELEYHNQVSPNKIPLEEWIDRIDKVTKEDIVKVAGKIQLDTIYFLKGREALSNE</sequence>
<dbReference type="EMBL" id="FOGT01000002">
    <property type="protein sequence ID" value="SER59409.1"/>
    <property type="molecule type" value="Genomic_DNA"/>
</dbReference>
<accession>A0A1H9QHS8</accession>
<dbReference type="PANTHER" id="PTHR11851">
    <property type="entry name" value="METALLOPROTEASE"/>
    <property type="match status" value="1"/>
</dbReference>
<organism evidence="2 3">
    <name type="scientific">Salipaludibacillus aurantiacus</name>
    <dbReference type="NCBI Taxonomy" id="1601833"/>
    <lineage>
        <taxon>Bacteria</taxon>
        <taxon>Bacillati</taxon>
        <taxon>Bacillota</taxon>
        <taxon>Bacilli</taxon>
        <taxon>Bacillales</taxon>
        <taxon>Bacillaceae</taxon>
    </lineage>
</organism>
<dbReference type="GO" id="GO:0046872">
    <property type="term" value="F:metal ion binding"/>
    <property type="evidence" value="ECO:0007669"/>
    <property type="project" value="InterPro"/>
</dbReference>
<gene>
    <name evidence="2" type="ORF">SAMN05518684_102204</name>
</gene>
<dbReference type="RefSeq" id="WP_093047536.1">
    <property type="nucleotide sequence ID" value="NZ_FOGT01000002.1"/>
</dbReference>
<keyword evidence="3" id="KW-1185">Reference proteome</keyword>
<dbReference type="Gene3D" id="3.30.830.10">
    <property type="entry name" value="Metalloenzyme, LuxS/M16 peptidase-like"/>
    <property type="match status" value="2"/>
</dbReference>
<dbReference type="OrthoDB" id="9762085at2"/>
<dbReference type="AlphaFoldDB" id="A0A1H9QHS8"/>
<proteinExistence type="predicted"/>
<feature type="domain" description="Peptidase M16 C-terminal" evidence="1">
    <location>
        <begin position="183"/>
        <end position="358"/>
    </location>
</feature>
<dbReference type="InterPro" id="IPR050361">
    <property type="entry name" value="MPP/UQCRC_Complex"/>
</dbReference>
<protein>
    <submittedName>
        <fullName evidence="2">Predicted Zn-dependent peptidase</fullName>
    </submittedName>
</protein>
<reference evidence="3" key="1">
    <citation type="submission" date="2016-10" db="EMBL/GenBank/DDBJ databases">
        <authorList>
            <person name="Varghese N."/>
            <person name="Submissions S."/>
        </authorList>
    </citation>
    <scope>NUCLEOTIDE SEQUENCE [LARGE SCALE GENOMIC DNA]</scope>
    <source>
        <strain evidence="3">S9</strain>
    </source>
</reference>
<dbReference type="InterPro" id="IPR011249">
    <property type="entry name" value="Metalloenz_LuxS/M16"/>
</dbReference>
<dbReference type="InterPro" id="IPR007863">
    <property type="entry name" value="Peptidase_M16_C"/>
</dbReference>